<dbReference type="PROSITE" id="PS00061">
    <property type="entry name" value="ADH_SHORT"/>
    <property type="match status" value="1"/>
</dbReference>
<comment type="caution">
    <text evidence="3">The sequence shown here is derived from an EMBL/GenBank/DDBJ whole genome shotgun (WGS) entry which is preliminary data.</text>
</comment>
<dbReference type="Proteomes" id="UP000271031">
    <property type="component" value="Unassembled WGS sequence"/>
</dbReference>
<dbReference type="AlphaFoldDB" id="A0A3M8DXG6"/>
<sequence>MTTGKYVDSLQNKRVVITGGASGIGLATALRFAAEGSIVTILDFNQDRLVGVLEEHPEITYGLKVDVSNPEEVNDVFAAIDNKMGGVDVLIANAGISVRANFVDITPEQWRKVIGTNLDGIFYTAQAAAKRMLAQGKGVILMTASTNGVVGHPYYADYNASKAGVNLLARTMALELAPTIRVNTICPGYVLTPMQLAEYTPEMLDKVNQNIPLKRHAMPEEVAGLFAFLASDEAQYITGQQIPIDGGELA</sequence>
<dbReference type="CDD" id="cd05233">
    <property type="entry name" value="SDR_c"/>
    <property type="match status" value="1"/>
</dbReference>
<keyword evidence="2" id="KW-0560">Oxidoreductase</keyword>
<dbReference type="SUPFAM" id="SSF51735">
    <property type="entry name" value="NAD(P)-binding Rossmann-fold domains"/>
    <property type="match status" value="1"/>
</dbReference>
<dbReference type="OrthoDB" id="112317at2"/>
<dbReference type="Gene3D" id="3.40.50.720">
    <property type="entry name" value="NAD(P)-binding Rossmann-like Domain"/>
    <property type="match status" value="1"/>
</dbReference>
<comment type="similarity">
    <text evidence="1">Belongs to the short-chain dehydrogenases/reductases (SDR) family.</text>
</comment>
<organism evidence="3 4">
    <name type="scientific">Brevibacillus fluminis</name>
    <dbReference type="NCBI Taxonomy" id="511487"/>
    <lineage>
        <taxon>Bacteria</taxon>
        <taxon>Bacillati</taxon>
        <taxon>Bacillota</taxon>
        <taxon>Bacilli</taxon>
        <taxon>Bacillales</taxon>
        <taxon>Paenibacillaceae</taxon>
        <taxon>Brevibacillus</taxon>
    </lineage>
</organism>
<dbReference type="InterPro" id="IPR002347">
    <property type="entry name" value="SDR_fam"/>
</dbReference>
<dbReference type="EMBL" id="RHHQ01000004">
    <property type="protein sequence ID" value="RNB91921.1"/>
    <property type="molecule type" value="Genomic_DNA"/>
</dbReference>
<dbReference type="PANTHER" id="PTHR42760">
    <property type="entry name" value="SHORT-CHAIN DEHYDROGENASES/REDUCTASES FAMILY MEMBER"/>
    <property type="match status" value="1"/>
</dbReference>
<proteinExistence type="inferred from homology"/>
<dbReference type="GO" id="GO:0008206">
    <property type="term" value="P:bile acid metabolic process"/>
    <property type="evidence" value="ECO:0007669"/>
    <property type="project" value="UniProtKB-ARBA"/>
</dbReference>
<dbReference type="PRINTS" id="PR00080">
    <property type="entry name" value="SDRFAMILY"/>
</dbReference>
<accession>A0A3M8DXG6</accession>
<reference evidence="3 4" key="1">
    <citation type="submission" date="2018-10" db="EMBL/GenBank/DDBJ databases">
        <title>Phylogenomics of Brevibacillus.</title>
        <authorList>
            <person name="Dunlap C."/>
        </authorList>
    </citation>
    <scope>NUCLEOTIDE SEQUENCE [LARGE SCALE GENOMIC DNA]</scope>
    <source>
        <strain evidence="3 4">JCM 15716</strain>
    </source>
</reference>
<dbReference type="InterPro" id="IPR036291">
    <property type="entry name" value="NAD(P)-bd_dom_sf"/>
</dbReference>
<dbReference type="InterPro" id="IPR020904">
    <property type="entry name" value="Sc_DH/Rdtase_CS"/>
</dbReference>
<dbReference type="RefSeq" id="WP_122916583.1">
    <property type="nucleotide sequence ID" value="NZ_RHHQ01000004.1"/>
</dbReference>
<evidence type="ECO:0000256" key="2">
    <source>
        <dbReference type="ARBA" id="ARBA00023002"/>
    </source>
</evidence>
<protein>
    <submittedName>
        <fullName evidence="3">SDR family oxidoreductase</fullName>
    </submittedName>
</protein>
<dbReference type="GO" id="GO:0016616">
    <property type="term" value="F:oxidoreductase activity, acting on the CH-OH group of donors, NAD or NADP as acceptor"/>
    <property type="evidence" value="ECO:0007669"/>
    <property type="project" value="TreeGrafter"/>
</dbReference>
<evidence type="ECO:0000313" key="4">
    <source>
        <dbReference type="Proteomes" id="UP000271031"/>
    </source>
</evidence>
<evidence type="ECO:0000256" key="1">
    <source>
        <dbReference type="ARBA" id="ARBA00006484"/>
    </source>
</evidence>
<dbReference type="PRINTS" id="PR00081">
    <property type="entry name" value="GDHRDH"/>
</dbReference>
<dbReference type="FunFam" id="3.40.50.720:FF:000084">
    <property type="entry name" value="Short-chain dehydrogenase reductase"/>
    <property type="match status" value="1"/>
</dbReference>
<gene>
    <name evidence="3" type="ORF">EDM56_03990</name>
</gene>
<dbReference type="NCBIfam" id="NF005559">
    <property type="entry name" value="PRK07231.1"/>
    <property type="match status" value="1"/>
</dbReference>
<dbReference type="Pfam" id="PF13561">
    <property type="entry name" value="adh_short_C2"/>
    <property type="match status" value="1"/>
</dbReference>
<keyword evidence="4" id="KW-1185">Reference proteome</keyword>
<name>A0A3M8DXG6_9BACL</name>
<evidence type="ECO:0000313" key="3">
    <source>
        <dbReference type="EMBL" id="RNB91921.1"/>
    </source>
</evidence>